<protein>
    <submittedName>
        <fullName evidence="1">Uncharacterized protein</fullName>
    </submittedName>
</protein>
<name>A0A0A9BI95_ARUDO</name>
<proteinExistence type="predicted"/>
<evidence type="ECO:0000313" key="1">
    <source>
        <dbReference type="EMBL" id="JAD60950.1"/>
    </source>
</evidence>
<reference evidence="1" key="2">
    <citation type="journal article" date="2015" name="Data Brief">
        <title>Shoot transcriptome of the giant reed, Arundo donax.</title>
        <authorList>
            <person name="Barrero R.A."/>
            <person name="Guerrero F.D."/>
            <person name="Moolhuijzen P."/>
            <person name="Goolsby J.A."/>
            <person name="Tidwell J."/>
            <person name="Bellgard S.E."/>
            <person name="Bellgard M.I."/>
        </authorList>
    </citation>
    <scope>NUCLEOTIDE SEQUENCE</scope>
    <source>
        <tissue evidence="1">Shoot tissue taken approximately 20 cm above the soil surface</tissue>
    </source>
</reference>
<accession>A0A0A9BI95</accession>
<dbReference type="EMBL" id="GBRH01236945">
    <property type="protein sequence ID" value="JAD60950.1"/>
    <property type="molecule type" value="Transcribed_RNA"/>
</dbReference>
<dbReference type="AlphaFoldDB" id="A0A0A9BI95"/>
<reference evidence="1" key="1">
    <citation type="submission" date="2014-09" db="EMBL/GenBank/DDBJ databases">
        <authorList>
            <person name="Magalhaes I.L.F."/>
            <person name="Oliveira U."/>
            <person name="Santos F.R."/>
            <person name="Vidigal T.H.D.A."/>
            <person name="Brescovit A.D."/>
            <person name="Santos A.J."/>
        </authorList>
    </citation>
    <scope>NUCLEOTIDE SEQUENCE</scope>
    <source>
        <tissue evidence="1">Shoot tissue taken approximately 20 cm above the soil surface</tissue>
    </source>
</reference>
<sequence length="40" mass="4482">MLDEIQSVFLNLKRMACSFSCTSRNINASRMKAQPSKFGA</sequence>
<organism evidence="1">
    <name type="scientific">Arundo donax</name>
    <name type="common">Giant reed</name>
    <name type="synonym">Donax arundinaceus</name>
    <dbReference type="NCBI Taxonomy" id="35708"/>
    <lineage>
        <taxon>Eukaryota</taxon>
        <taxon>Viridiplantae</taxon>
        <taxon>Streptophyta</taxon>
        <taxon>Embryophyta</taxon>
        <taxon>Tracheophyta</taxon>
        <taxon>Spermatophyta</taxon>
        <taxon>Magnoliopsida</taxon>
        <taxon>Liliopsida</taxon>
        <taxon>Poales</taxon>
        <taxon>Poaceae</taxon>
        <taxon>PACMAD clade</taxon>
        <taxon>Arundinoideae</taxon>
        <taxon>Arundineae</taxon>
        <taxon>Arundo</taxon>
    </lineage>
</organism>